<protein>
    <recommendedName>
        <fullName evidence="5">WYL domain-containing protein</fullName>
    </recommendedName>
</protein>
<dbReference type="RefSeq" id="WP_071153921.1">
    <property type="nucleotide sequence ID" value="NZ_CP019401.1"/>
</dbReference>
<accession>A0ABM6IQ75</accession>
<evidence type="ECO:0000259" key="1">
    <source>
        <dbReference type="Pfam" id="PF13280"/>
    </source>
</evidence>
<evidence type="ECO:0000259" key="2">
    <source>
        <dbReference type="Pfam" id="PF25583"/>
    </source>
</evidence>
<keyword evidence="4" id="KW-1185">Reference proteome</keyword>
<sequence>MIRIRLLTIIDCLSTYSSKELPLTLQEIKTLISQEYDLDLTDKMIRNELEFLQSTTSTYKVESRNSAANYREKAYFLENTSFQIHELRYLMDAVSSARFISQLETKQLIYKLRGLTDEITSKRLANELIHSEGKIVIKHFADNVQSLHEAIKANKCIKFQYGRYNVKKEFILSREGSFYEVIPLGVVWYQEYYYLVAKEWGKEKIIQYRIDRMSSVINTEGIWAPDPGFDLERYVSQLFNMYSGERRNIAIEFDNHLINVIIDRFGINAKIDPISDNRFLLQTEGIVSDGLVRWLLTWGADAKAVGPADLVERMKKEITRYSGLYT</sequence>
<reference evidence="3 4" key="1">
    <citation type="submission" date="2017-01" db="EMBL/GenBank/DDBJ databases">
        <title>Planococcus faecalis genome complete sequence.</title>
        <authorList>
            <person name="Lee P.C."/>
        </authorList>
    </citation>
    <scope>NUCLEOTIDE SEQUENCE [LARGE SCALE GENOMIC DNA]</scope>
    <source>
        <strain evidence="3 4">AJ003</strain>
    </source>
</reference>
<dbReference type="InterPro" id="IPR026881">
    <property type="entry name" value="WYL_dom"/>
</dbReference>
<evidence type="ECO:0008006" key="5">
    <source>
        <dbReference type="Google" id="ProtNLM"/>
    </source>
</evidence>
<feature type="domain" description="WCX" evidence="2">
    <location>
        <begin position="248"/>
        <end position="320"/>
    </location>
</feature>
<dbReference type="EMBL" id="CP019401">
    <property type="protein sequence ID" value="AQU78443.1"/>
    <property type="molecule type" value="Genomic_DNA"/>
</dbReference>
<dbReference type="Proteomes" id="UP000189661">
    <property type="component" value="Chromosome"/>
</dbReference>
<dbReference type="PANTHER" id="PTHR34580">
    <property type="match status" value="1"/>
</dbReference>
<evidence type="ECO:0000313" key="3">
    <source>
        <dbReference type="EMBL" id="AQU78443.1"/>
    </source>
</evidence>
<name>A0ABM6IQ75_9BACL</name>
<evidence type="ECO:0000313" key="4">
    <source>
        <dbReference type="Proteomes" id="UP000189661"/>
    </source>
</evidence>
<proteinExistence type="predicted"/>
<dbReference type="PROSITE" id="PS52050">
    <property type="entry name" value="WYL"/>
    <property type="match status" value="1"/>
</dbReference>
<dbReference type="InterPro" id="IPR057727">
    <property type="entry name" value="WCX_dom"/>
</dbReference>
<organism evidence="3 4">
    <name type="scientific">Planococcus faecalis</name>
    <dbReference type="NCBI Taxonomy" id="1598147"/>
    <lineage>
        <taxon>Bacteria</taxon>
        <taxon>Bacillati</taxon>
        <taxon>Bacillota</taxon>
        <taxon>Bacilli</taxon>
        <taxon>Bacillales</taxon>
        <taxon>Caryophanaceae</taxon>
        <taxon>Planococcus</taxon>
    </lineage>
</organism>
<dbReference type="Pfam" id="PF13280">
    <property type="entry name" value="WYL"/>
    <property type="match status" value="1"/>
</dbReference>
<dbReference type="PANTHER" id="PTHR34580:SF1">
    <property type="entry name" value="PROTEIN PAFC"/>
    <property type="match status" value="1"/>
</dbReference>
<gene>
    <name evidence="3" type="ORF">AJGP001_03635</name>
</gene>
<dbReference type="Pfam" id="PF25583">
    <property type="entry name" value="WCX"/>
    <property type="match status" value="1"/>
</dbReference>
<feature type="domain" description="WYL" evidence="1">
    <location>
        <begin position="143"/>
        <end position="216"/>
    </location>
</feature>
<dbReference type="InterPro" id="IPR051534">
    <property type="entry name" value="CBASS_pafABC_assoc_protein"/>
</dbReference>